<dbReference type="SUPFAM" id="SSF50475">
    <property type="entry name" value="FMN-binding split barrel"/>
    <property type="match status" value="1"/>
</dbReference>
<reference evidence="2" key="1">
    <citation type="submission" date="2017-09" db="EMBL/GenBank/DDBJ databases">
        <title>The Reconstruction of 2,631 Draft Metagenome-Assembled Genomes from the Global Oceans.</title>
        <authorList>
            <person name="Tully B.J."/>
            <person name="Graham E.D."/>
            <person name="Heidelberg J.F."/>
        </authorList>
    </citation>
    <scope>NUCLEOTIDE SEQUENCE [LARGE SCALE GENOMIC DNA]</scope>
</reference>
<gene>
    <name evidence="1" type="ORF">CMN54_02205</name>
</gene>
<evidence type="ECO:0000313" key="1">
    <source>
        <dbReference type="EMBL" id="MAH62267.1"/>
    </source>
</evidence>
<organism evidence="1 2">
    <name type="scientific">SAR324 cluster bacterium</name>
    <dbReference type="NCBI Taxonomy" id="2024889"/>
    <lineage>
        <taxon>Bacteria</taxon>
        <taxon>Deltaproteobacteria</taxon>
        <taxon>SAR324 cluster</taxon>
    </lineage>
</organism>
<comment type="caution">
    <text evidence="1">The sequence shown here is derived from an EMBL/GenBank/DDBJ whole genome shotgun (WGS) entry which is preliminary data.</text>
</comment>
<accession>A0A2D6YGF6</accession>
<name>A0A2D6YGF6_9DELT</name>
<sequence length="70" mass="8098">MADVPKDYLNAILENIVAFWIKITRILGKSKLSQNQEAVDFENVANVLVERGYTRMAARMNQIRKTQEED</sequence>
<evidence type="ECO:0000313" key="2">
    <source>
        <dbReference type="Proteomes" id="UP000226525"/>
    </source>
</evidence>
<dbReference type="InterPro" id="IPR012349">
    <property type="entry name" value="Split_barrel_FMN-bd"/>
</dbReference>
<protein>
    <submittedName>
        <fullName evidence="1">Uncharacterized protein</fullName>
    </submittedName>
</protein>
<proteinExistence type="predicted"/>
<dbReference type="AlphaFoldDB" id="A0A2D6YGF6"/>
<dbReference type="Gene3D" id="2.30.110.10">
    <property type="entry name" value="Electron Transport, Fmn-binding Protein, Chain A"/>
    <property type="match status" value="1"/>
</dbReference>
<dbReference type="Proteomes" id="UP000226525">
    <property type="component" value="Unassembled WGS sequence"/>
</dbReference>
<dbReference type="EMBL" id="NZEX01000022">
    <property type="protein sequence ID" value="MAH62267.1"/>
    <property type="molecule type" value="Genomic_DNA"/>
</dbReference>